<protein>
    <submittedName>
        <fullName evidence="2">Uncharacterized protein</fullName>
    </submittedName>
</protein>
<evidence type="ECO:0000313" key="2">
    <source>
        <dbReference type="EMBL" id="WIM68075.1"/>
    </source>
</evidence>
<evidence type="ECO:0000256" key="1">
    <source>
        <dbReference type="SAM" id="Phobius"/>
    </source>
</evidence>
<accession>A0ABY8VKH9</accession>
<reference evidence="2 3" key="1">
    <citation type="submission" date="2023-05" db="EMBL/GenBank/DDBJ databases">
        <title>Corynebacterium suedekumii sp. nov. and Corynebacterium breve sp. nov. isolated from raw cow's milk.</title>
        <authorList>
            <person name="Baer M.K."/>
            <person name="Mehl L."/>
            <person name="Hellmuth R."/>
            <person name="Marke G."/>
            <person name="Lipski A."/>
        </authorList>
    </citation>
    <scope>NUCLEOTIDE SEQUENCE [LARGE SCALE GENOMIC DNA]</scope>
    <source>
        <strain evidence="2 3">R4</strain>
    </source>
</reference>
<dbReference type="RefSeq" id="WP_284825398.1">
    <property type="nucleotide sequence ID" value="NZ_CP126969.1"/>
</dbReference>
<proteinExistence type="predicted"/>
<feature type="transmembrane region" description="Helical" evidence="1">
    <location>
        <begin position="20"/>
        <end position="39"/>
    </location>
</feature>
<evidence type="ECO:0000313" key="3">
    <source>
        <dbReference type="Proteomes" id="UP001225598"/>
    </source>
</evidence>
<keyword evidence="3" id="KW-1185">Reference proteome</keyword>
<organism evidence="2 3">
    <name type="scientific">Corynebacterium breve</name>
    <dbReference type="NCBI Taxonomy" id="3049799"/>
    <lineage>
        <taxon>Bacteria</taxon>
        <taxon>Bacillati</taxon>
        <taxon>Actinomycetota</taxon>
        <taxon>Actinomycetes</taxon>
        <taxon>Mycobacteriales</taxon>
        <taxon>Corynebacteriaceae</taxon>
        <taxon>Corynebacterium</taxon>
    </lineage>
</organism>
<dbReference type="EMBL" id="CP126969">
    <property type="protein sequence ID" value="WIM68075.1"/>
    <property type="molecule type" value="Genomic_DNA"/>
</dbReference>
<gene>
    <name evidence="2" type="ORF">QP027_01370</name>
</gene>
<dbReference type="Proteomes" id="UP001225598">
    <property type="component" value="Chromosome"/>
</dbReference>
<keyword evidence="1" id="KW-0472">Membrane</keyword>
<name>A0ABY8VKH9_9CORY</name>
<sequence>MTTSGYGAEPRAHPQARGLTILLGIILVGLSTVLGRDLWMALQYEDRRGWLEPVYDFLASFPVGTPAVAGGYRRHACRPLADLDGIRAASSSLCPDEILRLYLDAAGGHRAQVNSHYQVRGWGR</sequence>
<keyword evidence="1" id="KW-0812">Transmembrane</keyword>
<keyword evidence="1" id="KW-1133">Transmembrane helix</keyword>